<dbReference type="AlphaFoldDB" id="A0A248TER2"/>
<dbReference type="InterPro" id="IPR005467">
    <property type="entry name" value="His_kinase_dom"/>
</dbReference>
<proteinExistence type="predicted"/>
<keyword evidence="12" id="KW-1133">Transmembrane helix</keyword>
<evidence type="ECO:0000256" key="4">
    <source>
        <dbReference type="ARBA" id="ARBA00022475"/>
    </source>
</evidence>
<dbReference type="PANTHER" id="PTHR45453:SF1">
    <property type="entry name" value="PHOSPHATE REGULON SENSOR PROTEIN PHOR"/>
    <property type="match status" value="1"/>
</dbReference>
<dbReference type="InterPro" id="IPR036097">
    <property type="entry name" value="HisK_dim/P_sf"/>
</dbReference>
<evidence type="ECO:0000313" key="16">
    <source>
        <dbReference type="Proteomes" id="UP000215137"/>
    </source>
</evidence>
<evidence type="ECO:0000256" key="6">
    <source>
        <dbReference type="ARBA" id="ARBA00022679"/>
    </source>
</evidence>
<dbReference type="Gene3D" id="6.10.340.10">
    <property type="match status" value="1"/>
</dbReference>
<dbReference type="PANTHER" id="PTHR45453">
    <property type="entry name" value="PHOSPHATE REGULON SENSOR PROTEIN PHOR"/>
    <property type="match status" value="1"/>
</dbReference>
<evidence type="ECO:0000256" key="7">
    <source>
        <dbReference type="ARBA" id="ARBA00022741"/>
    </source>
</evidence>
<reference evidence="15 16" key="1">
    <citation type="submission" date="2017-08" db="EMBL/GenBank/DDBJ databases">
        <title>Complete Genome Sequence of Bacillus kochii Oregon-R-modENCODE STRAIN BDGP4, isolated from Drosophila melanogaster gut.</title>
        <authorList>
            <person name="Wan K.H."/>
            <person name="Yu C."/>
            <person name="Park S."/>
            <person name="Hammonds A.S."/>
            <person name="Booth B.W."/>
            <person name="Celniker S.E."/>
        </authorList>
    </citation>
    <scope>NUCLEOTIDE SEQUENCE [LARGE SCALE GENOMIC DNA]</scope>
    <source>
        <strain evidence="15 16">BDGP4</strain>
    </source>
</reference>
<dbReference type="CDD" id="cd06225">
    <property type="entry name" value="HAMP"/>
    <property type="match status" value="1"/>
</dbReference>
<dbReference type="EMBL" id="CP022983">
    <property type="protein sequence ID" value="ASV66612.1"/>
    <property type="molecule type" value="Genomic_DNA"/>
</dbReference>
<dbReference type="SMART" id="SM00387">
    <property type="entry name" value="HATPase_c"/>
    <property type="match status" value="1"/>
</dbReference>
<evidence type="ECO:0000256" key="2">
    <source>
        <dbReference type="ARBA" id="ARBA00004651"/>
    </source>
</evidence>
<dbReference type="GO" id="GO:0005886">
    <property type="term" value="C:plasma membrane"/>
    <property type="evidence" value="ECO:0007669"/>
    <property type="project" value="UniProtKB-SubCell"/>
</dbReference>
<dbReference type="Proteomes" id="UP000215137">
    <property type="component" value="Chromosome"/>
</dbReference>
<dbReference type="InterPro" id="IPR004358">
    <property type="entry name" value="Sig_transdc_His_kin-like_C"/>
</dbReference>
<dbReference type="GO" id="GO:0000155">
    <property type="term" value="F:phosphorelay sensor kinase activity"/>
    <property type="evidence" value="ECO:0007669"/>
    <property type="project" value="InterPro"/>
</dbReference>
<keyword evidence="16" id="KW-1185">Reference proteome</keyword>
<dbReference type="Pfam" id="PF00672">
    <property type="entry name" value="HAMP"/>
    <property type="match status" value="1"/>
</dbReference>
<dbReference type="GO" id="GO:0005524">
    <property type="term" value="F:ATP binding"/>
    <property type="evidence" value="ECO:0007669"/>
    <property type="project" value="UniProtKB-KW"/>
</dbReference>
<evidence type="ECO:0000256" key="9">
    <source>
        <dbReference type="ARBA" id="ARBA00022840"/>
    </source>
</evidence>
<dbReference type="CDD" id="cd00082">
    <property type="entry name" value="HisKA"/>
    <property type="match status" value="1"/>
</dbReference>
<dbReference type="InterPro" id="IPR003660">
    <property type="entry name" value="HAMP_dom"/>
</dbReference>
<keyword evidence="6" id="KW-0808">Transferase</keyword>
<evidence type="ECO:0000256" key="8">
    <source>
        <dbReference type="ARBA" id="ARBA00022777"/>
    </source>
</evidence>
<keyword evidence="5" id="KW-0597">Phosphoprotein</keyword>
<dbReference type="InterPro" id="IPR003594">
    <property type="entry name" value="HATPase_dom"/>
</dbReference>
<keyword evidence="4" id="KW-1003">Cell membrane</keyword>
<dbReference type="FunFam" id="3.30.565.10:FF:000006">
    <property type="entry name" value="Sensor histidine kinase WalK"/>
    <property type="match status" value="1"/>
</dbReference>
<dbReference type="SMART" id="SM00304">
    <property type="entry name" value="HAMP"/>
    <property type="match status" value="1"/>
</dbReference>
<keyword evidence="10" id="KW-0902">Two-component regulatory system</keyword>
<dbReference type="Pfam" id="PF00512">
    <property type="entry name" value="HisKA"/>
    <property type="match status" value="1"/>
</dbReference>
<evidence type="ECO:0000256" key="10">
    <source>
        <dbReference type="ARBA" id="ARBA00023012"/>
    </source>
</evidence>
<dbReference type="InterPro" id="IPR036890">
    <property type="entry name" value="HATPase_C_sf"/>
</dbReference>
<dbReference type="InterPro" id="IPR003661">
    <property type="entry name" value="HisK_dim/P_dom"/>
</dbReference>
<feature type="domain" description="HAMP" evidence="14">
    <location>
        <begin position="172"/>
        <end position="224"/>
    </location>
</feature>
<evidence type="ECO:0000256" key="11">
    <source>
        <dbReference type="ARBA" id="ARBA00023136"/>
    </source>
</evidence>
<dbReference type="SUPFAM" id="SSF55874">
    <property type="entry name" value="ATPase domain of HSP90 chaperone/DNA topoisomerase II/histidine kinase"/>
    <property type="match status" value="1"/>
</dbReference>
<keyword evidence="9" id="KW-0067">ATP-binding</keyword>
<keyword evidence="11 12" id="KW-0472">Membrane</keyword>
<feature type="domain" description="Histidine kinase" evidence="13">
    <location>
        <begin position="232"/>
        <end position="449"/>
    </location>
</feature>
<evidence type="ECO:0000256" key="1">
    <source>
        <dbReference type="ARBA" id="ARBA00000085"/>
    </source>
</evidence>
<dbReference type="InterPro" id="IPR050351">
    <property type="entry name" value="BphY/WalK/GraS-like"/>
</dbReference>
<dbReference type="RefSeq" id="WP_095370187.1">
    <property type="nucleotide sequence ID" value="NZ_CP022983.1"/>
</dbReference>
<dbReference type="PROSITE" id="PS50109">
    <property type="entry name" value="HIS_KIN"/>
    <property type="match status" value="1"/>
</dbReference>
<comment type="catalytic activity">
    <reaction evidence="1">
        <text>ATP + protein L-histidine = ADP + protein N-phospho-L-histidine.</text>
        <dbReference type="EC" id="2.7.13.3"/>
    </reaction>
</comment>
<evidence type="ECO:0000256" key="3">
    <source>
        <dbReference type="ARBA" id="ARBA00012438"/>
    </source>
</evidence>
<evidence type="ECO:0000259" key="14">
    <source>
        <dbReference type="PROSITE" id="PS50885"/>
    </source>
</evidence>
<dbReference type="OrthoDB" id="9813151at2"/>
<organism evidence="15 16">
    <name type="scientific">Cytobacillus kochii</name>
    <dbReference type="NCBI Taxonomy" id="859143"/>
    <lineage>
        <taxon>Bacteria</taxon>
        <taxon>Bacillati</taxon>
        <taxon>Bacillota</taxon>
        <taxon>Bacilli</taxon>
        <taxon>Bacillales</taxon>
        <taxon>Bacillaceae</taxon>
        <taxon>Cytobacillus</taxon>
    </lineage>
</organism>
<feature type="transmembrane region" description="Helical" evidence="12">
    <location>
        <begin position="152"/>
        <end position="175"/>
    </location>
</feature>
<keyword evidence="12" id="KW-0812">Transmembrane</keyword>
<feature type="transmembrane region" description="Helical" evidence="12">
    <location>
        <begin position="6"/>
        <end position="27"/>
    </location>
</feature>
<keyword evidence="7" id="KW-0547">Nucleotide-binding</keyword>
<dbReference type="FunFam" id="1.10.287.130:FF:000001">
    <property type="entry name" value="Two-component sensor histidine kinase"/>
    <property type="match status" value="1"/>
</dbReference>
<dbReference type="GO" id="GO:0004721">
    <property type="term" value="F:phosphoprotein phosphatase activity"/>
    <property type="evidence" value="ECO:0007669"/>
    <property type="project" value="TreeGrafter"/>
</dbReference>
<dbReference type="Gene3D" id="3.30.565.10">
    <property type="entry name" value="Histidine kinase-like ATPase, C-terminal domain"/>
    <property type="match status" value="1"/>
</dbReference>
<dbReference type="SUPFAM" id="SSF158472">
    <property type="entry name" value="HAMP domain-like"/>
    <property type="match status" value="1"/>
</dbReference>
<dbReference type="GO" id="GO:0016036">
    <property type="term" value="P:cellular response to phosphate starvation"/>
    <property type="evidence" value="ECO:0007669"/>
    <property type="project" value="TreeGrafter"/>
</dbReference>
<sequence length="458" mass="52091">MKNLSVKLGLIFFLIIFTLELFLFFFLHSSLVESRVEEELFALQSRGDAHRDTLKTSFEADTIEHVALMEKEANTDVMVTNLKGSVLASSLSIDLKKIISSGMKLQNGVVENDWKNQPYIVTVSSIPNQGYVFMFQNTDSIQTLIDRLNNHFFITGLITAILTIVIIILLSIALVRPLNKMKEATIQIKSGDFSISLPDIGNDELGKLAKTINLLASELMHLKEERSQFLATISHELRTPLTYLKGYADIVQRKNLSIEERDKYLSIIQEEAKRINTLVEDLFELAKIDQYGFEMKKQTIQLSEFIAHLHHKFEPAFLHQSMRLHVEMPQKDINVNIDSARVEQMLYNLLDNSLKYSQTATETTLKIWTNTKDLYLRIIDNGSGIQEKDLPHIFKRFYRGTYSNDSCKEGSGLGLSIVKELVNAHNGEITVKSNSKTGTTFTIMLKGAVLNEKDTFSR</sequence>
<gene>
    <name evidence="15" type="ORF">CKF48_04320</name>
</gene>
<dbReference type="PROSITE" id="PS50885">
    <property type="entry name" value="HAMP"/>
    <property type="match status" value="1"/>
</dbReference>
<dbReference type="Gene3D" id="1.10.287.130">
    <property type="match status" value="1"/>
</dbReference>
<dbReference type="CDD" id="cd00075">
    <property type="entry name" value="HATPase"/>
    <property type="match status" value="1"/>
</dbReference>
<evidence type="ECO:0000259" key="13">
    <source>
        <dbReference type="PROSITE" id="PS50109"/>
    </source>
</evidence>
<evidence type="ECO:0000256" key="5">
    <source>
        <dbReference type="ARBA" id="ARBA00022553"/>
    </source>
</evidence>
<dbReference type="EC" id="2.7.13.3" evidence="3"/>
<dbReference type="SUPFAM" id="SSF47384">
    <property type="entry name" value="Homodimeric domain of signal transducing histidine kinase"/>
    <property type="match status" value="1"/>
</dbReference>
<keyword evidence="8 15" id="KW-0418">Kinase</keyword>
<dbReference type="Pfam" id="PF02518">
    <property type="entry name" value="HATPase_c"/>
    <property type="match status" value="1"/>
</dbReference>
<name>A0A248TER2_9BACI</name>
<dbReference type="KEGG" id="bko:CKF48_04320"/>
<accession>A0A248TER2</accession>
<dbReference type="PRINTS" id="PR00344">
    <property type="entry name" value="BCTRLSENSOR"/>
</dbReference>
<dbReference type="SMART" id="SM00388">
    <property type="entry name" value="HisKA"/>
    <property type="match status" value="1"/>
</dbReference>
<evidence type="ECO:0000256" key="12">
    <source>
        <dbReference type="SAM" id="Phobius"/>
    </source>
</evidence>
<evidence type="ECO:0000313" key="15">
    <source>
        <dbReference type="EMBL" id="ASV66612.1"/>
    </source>
</evidence>
<protein>
    <recommendedName>
        <fullName evidence="3">histidine kinase</fullName>
        <ecNumber evidence="3">2.7.13.3</ecNumber>
    </recommendedName>
</protein>
<comment type="subcellular location">
    <subcellularLocation>
        <location evidence="2">Cell membrane</location>
        <topology evidence="2">Multi-pass membrane protein</topology>
    </subcellularLocation>
</comment>